<proteinExistence type="inferred from homology"/>
<organism evidence="8 9">
    <name type="scientific">Vibrio vulnificus</name>
    <dbReference type="NCBI Taxonomy" id="672"/>
    <lineage>
        <taxon>Bacteria</taxon>
        <taxon>Pseudomonadati</taxon>
        <taxon>Pseudomonadota</taxon>
        <taxon>Gammaproteobacteria</taxon>
        <taxon>Vibrionales</taxon>
        <taxon>Vibrionaceae</taxon>
        <taxon>Vibrio</taxon>
    </lineage>
</organism>
<dbReference type="PANTHER" id="PTHR30461">
    <property type="entry name" value="DNA-INVERTASE FROM LAMBDOID PROPHAGE"/>
    <property type="match status" value="1"/>
</dbReference>
<evidence type="ECO:0000313" key="9">
    <source>
        <dbReference type="Proteomes" id="UP000664056"/>
    </source>
</evidence>
<dbReference type="PROSITE" id="PS00397">
    <property type="entry name" value="RECOMBINASES_1"/>
    <property type="match status" value="1"/>
</dbReference>
<dbReference type="Gene3D" id="1.10.10.10">
    <property type="entry name" value="Winged helix-like DNA-binding domain superfamily/Winged helix DNA-binding domain"/>
    <property type="match status" value="1"/>
</dbReference>
<name>A0AAW4H4K2_VIBVL</name>
<dbReference type="InterPro" id="IPR006118">
    <property type="entry name" value="Recombinase_CS"/>
</dbReference>
<dbReference type="GO" id="GO:0000150">
    <property type="term" value="F:DNA strand exchange activity"/>
    <property type="evidence" value="ECO:0007669"/>
    <property type="project" value="InterPro"/>
</dbReference>
<dbReference type="InterPro" id="IPR009057">
    <property type="entry name" value="Homeodomain-like_sf"/>
</dbReference>
<dbReference type="PROSITE" id="PS00398">
    <property type="entry name" value="RECOMBINASES_2"/>
    <property type="match status" value="1"/>
</dbReference>
<evidence type="ECO:0000256" key="6">
    <source>
        <dbReference type="PROSITE-ProRule" id="PRU10137"/>
    </source>
</evidence>
<evidence type="ECO:0000256" key="2">
    <source>
        <dbReference type="ARBA" id="ARBA00022908"/>
    </source>
</evidence>
<dbReference type="Proteomes" id="UP000664056">
    <property type="component" value="Unassembled WGS sequence"/>
</dbReference>
<evidence type="ECO:0000256" key="1">
    <source>
        <dbReference type="ARBA" id="ARBA00009913"/>
    </source>
</evidence>
<evidence type="ECO:0000256" key="5">
    <source>
        <dbReference type="PIRSR" id="PIRSR606118-50"/>
    </source>
</evidence>
<dbReference type="Gene3D" id="3.40.50.1390">
    <property type="entry name" value="Resolvase, N-terminal catalytic domain"/>
    <property type="match status" value="1"/>
</dbReference>
<dbReference type="EMBL" id="JAFKOQ010000001">
    <property type="protein sequence ID" value="MBN8120152.1"/>
    <property type="molecule type" value="Genomic_DNA"/>
</dbReference>
<dbReference type="SMART" id="SM00857">
    <property type="entry name" value="Resolvase"/>
    <property type="match status" value="1"/>
</dbReference>
<dbReference type="PROSITE" id="PS51736">
    <property type="entry name" value="RECOMBINASES_3"/>
    <property type="match status" value="1"/>
</dbReference>
<accession>A0AAW4H4K2</accession>
<dbReference type="InterPro" id="IPR036162">
    <property type="entry name" value="Resolvase-like_N_sf"/>
</dbReference>
<dbReference type="Pfam" id="PF00239">
    <property type="entry name" value="Resolvase"/>
    <property type="match status" value="1"/>
</dbReference>
<sequence>MTTQSSDNNSMVFAYVRVSTKEQNVDSQLSDILKLYPNAEVTQEKVSGTVPAKQRAGLSVLLGKLRKGDTLVVWWVDRLGRDYRDSESTIRELLSRGVCIKTINQGLTFAYTSEDADMQNMVTDIQITMLTAMAAAERKNRLASAEAGRQALRADPEKWAEKYQGRKADEKRHQRIIELLLSGWSIRAVAQELGCNASTVQRVKKKAIEAGTVF</sequence>
<keyword evidence="3" id="KW-0238">DNA-binding</keyword>
<reference evidence="8" key="1">
    <citation type="submission" date="2021-03" db="EMBL/GenBank/DDBJ databases">
        <title>Study of the foodborne Vibrio vulnificus isolates from China.</title>
        <authorList>
            <person name="Zheng Z."/>
            <person name="Ye L."/>
        </authorList>
    </citation>
    <scope>NUCLEOTIDE SEQUENCE</scope>
    <source>
        <strain evidence="8">Vv1582</strain>
    </source>
</reference>
<feature type="domain" description="Resolvase/invertase-type recombinase catalytic" evidence="7">
    <location>
        <begin position="11"/>
        <end position="156"/>
    </location>
</feature>
<protein>
    <submittedName>
        <fullName evidence="8">Recombinase family protein</fullName>
    </submittedName>
</protein>
<dbReference type="InterPro" id="IPR036388">
    <property type="entry name" value="WH-like_DNA-bd_sf"/>
</dbReference>
<dbReference type="PANTHER" id="PTHR30461:SF2">
    <property type="entry name" value="SERINE RECOMBINASE PINE-RELATED"/>
    <property type="match status" value="1"/>
</dbReference>
<evidence type="ECO:0000313" key="8">
    <source>
        <dbReference type="EMBL" id="MBN8120152.1"/>
    </source>
</evidence>
<evidence type="ECO:0000256" key="4">
    <source>
        <dbReference type="ARBA" id="ARBA00023172"/>
    </source>
</evidence>
<gene>
    <name evidence="8" type="ORF">J0J18_00290</name>
</gene>
<dbReference type="CDD" id="cd03768">
    <property type="entry name" value="SR_ResInv"/>
    <property type="match status" value="1"/>
</dbReference>
<comment type="caution">
    <text evidence="8">The sequence shown here is derived from an EMBL/GenBank/DDBJ whole genome shotgun (WGS) entry which is preliminary data.</text>
</comment>
<dbReference type="GO" id="GO:0015074">
    <property type="term" value="P:DNA integration"/>
    <property type="evidence" value="ECO:0007669"/>
    <property type="project" value="UniProtKB-KW"/>
</dbReference>
<keyword evidence="2" id="KW-0229">DNA integration</keyword>
<dbReference type="InterPro" id="IPR050639">
    <property type="entry name" value="SSR_resolvase"/>
</dbReference>
<dbReference type="SUPFAM" id="SSF53041">
    <property type="entry name" value="Resolvase-like"/>
    <property type="match status" value="1"/>
</dbReference>
<dbReference type="RefSeq" id="WP_206622304.1">
    <property type="nucleotide sequence ID" value="NZ_JAFKOQ010000001.1"/>
</dbReference>
<dbReference type="GO" id="GO:0003677">
    <property type="term" value="F:DNA binding"/>
    <property type="evidence" value="ECO:0007669"/>
    <property type="project" value="UniProtKB-KW"/>
</dbReference>
<dbReference type="AlphaFoldDB" id="A0AAW4H4K2"/>
<keyword evidence="4" id="KW-0233">DNA recombination</keyword>
<comment type="similarity">
    <text evidence="1">Belongs to the site-specific recombinase resolvase family.</text>
</comment>
<dbReference type="SUPFAM" id="SSF46689">
    <property type="entry name" value="Homeodomain-like"/>
    <property type="match status" value="1"/>
</dbReference>
<feature type="active site" description="O-(5'-phospho-DNA)-serine intermediate" evidence="5 6">
    <location>
        <position position="19"/>
    </location>
</feature>
<dbReference type="InterPro" id="IPR006119">
    <property type="entry name" value="Resolv_N"/>
</dbReference>
<evidence type="ECO:0000259" key="7">
    <source>
        <dbReference type="PROSITE" id="PS51736"/>
    </source>
</evidence>
<evidence type="ECO:0000256" key="3">
    <source>
        <dbReference type="ARBA" id="ARBA00023125"/>
    </source>
</evidence>
<dbReference type="Pfam" id="PF13384">
    <property type="entry name" value="HTH_23"/>
    <property type="match status" value="1"/>
</dbReference>